<dbReference type="HOGENOM" id="CLU_2399985_0_0_1"/>
<dbReference type="Proteomes" id="UP000027265">
    <property type="component" value="Unassembled WGS sequence"/>
</dbReference>
<sequence length="93" mass="10475">MPITFQQVTNRYKLQIDSQLAKPAQAHRIDFPPLAASKTIRNQQFSSILTLIQFERYSDDTANSRASIFAVCIVFPNLSIDLQLAVIVSNTFS</sequence>
<accession>A0A067P4Y0</accession>
<dbReference type="EMBL" id="KL197960">
    <property type="protein sequence ID" value="KDQ48905.1"/>
    <property type="molecule type" value="Genomic_DNA"/>
</dbReference>
<name>A0A067P4Y0_9AGAM</name>
<evidence type="ECO:0000313" key="2">
    <source>
        <dbReference type="Proteomes" id="UP000027265"/>
    </source>
</evidence>
<gene>
    <name evidence="1" type="ORF">JAAARDRAFT_201341</name>
</gene>
<reference evidence="2" key="1">
    <citation type="journal article" date="2014" name="Proc. Natl. Acad. Sci. U.S.A.">
        <title>Extensive sampling of basidiomycete genomes demonstrates inadequacy of the white-rot/brown-rot paradigm for wood decay fungi.</title>
        <authorList>
            <person name="Riley R."/>
            <person name="Salamov A.A."/>
            <person name="Brown D.W."/>
            <person name="Nagy L.G."/>
            <person name="Floudas D."/>
            <person name="Held B.W."/>
            <person name="Levasseur A."/>
            <person name="Lombard V."/>
            <person name="Morin E."/>
            <person name="Otillar R."/>
            <person name="Lindquist E.A."/>
            <person name="Sun H."/>
            <person name="LaButti K.M."/>
            <person name="Schmutz J."/>
            <person name="Jabbour D."/>
            <person name="Luo H."/>
            <person name="Baker S.E."/>
            <person name="Pisabarro A.G."/>
            <person name="Walton J.D."/>
            <person name="Blanchette R.A."/>
            <person name="Henrissat B."/>
            <person name="Martin F."/>
            <person name="Cullen D."/>
            <person name="Hibbett D.S."/>
            <person name="Grigoriev I.V."/>
        </authorList>
    </citation>
    <scope>NUCLEOTIDE SEQUENCE [LARGE SCALE GENOMIC DNA]</scope>
    <source>
        <strain evidence="2">MUCL 33604</strain>
    </source>
</reference>
<evidence type="ECO:0000313" key="1">
    <source>
        <dbReference type="EMBL" id="KDQ48905.1"/>
    </source>
</evidence>
<protein>
    <submittedName>
        <fullName evidence="1">Uncharacterized protein</fullName>
    </submittedName>
</protein>
<dbReference type="AlphaFoldDB" id="A0A067P4Y0"/>
<organism evidence="1 2">
    <name type="scientific">Jaapia argillacea MUCL 33604</name>
    <dbReference type="NCBI Taxonomy" id="933084"/>
    <lineage>
        <taxon>Eukaryota</taxon>
        <taxon>Fungi</taxon>
        <taxon>Dikarya</taxon>
        <taxon>Basidiomycota</taxon>
        <taxon>Agaricomycotina</taxon>
        <taxon>Agaricomycetes</taxon>
        <taxon>Agaricomycetidae</taxon>
        <taxon>Jaapiales</taxon>
        <taxon>Jaapiaceae</taxon>
        <taxon>Jaapia</taxon>
    </lineage>
</organism>
<proteinExistence type="predicted"/>
<keyword evidence="2" id="KW-1185">Reference proteome</keyword>
<dbReference type="InParanoid" id="A0A067P4Y0"/>